<gene>
    <name evidence="1" type="ORF">L6773_01045</name>
</gene>
<name>A0ABS9K8E3_9BACT</name>
<dbReference type="EMBL" id="JAKLWS010000001">
    <property type="protein sequence ID" value="MCG2587132.1"/>
    <property type="molecule type" value="Genomic_DNA"/>
</dbReference>
<proteinExistence type="predicted"/>
<evidence type="ECO:0000313" key="1">
    <source>
        <dbReference type="EMBL" id="MCG2587132.1"/>
    </source>
</evidence>
<evidence type="ECO:0000313" key="2">
    <source>
        <dbReference type="Proteomes" id="UP001165366"/>
    </source>
</evidence>
<dbReference type="Pfam" id="PF14125">
    <property type="entry name" value="DUF4292"/>
    <property type="match status" value="1"/>
</dbReference>
<accession>A0ABS9K8E3</accession>
<protein>
    <submittedName>
        <fullName evidence="1">DUF4292 domain-containing protein</fullName>
    </submittedName>
</protein>
<reference evidence="1" key="2">
    <citation type="submission" date="2024-05" db="EMBL/GenBank/DDBJ databases">
        <title>Rhodohalobacter halophilus gen. nov., sp. nov., a moderately halophilic member of the family Balneolaceae.</title>
        <authorList>
            <person name="Xia J."/>
        </authorList>
    </citation>
    <scope>NUCLEOTIDE SEQUENCE</scope>
    <source>
        <strain evidence="1">WB101</strain>
    </source>
</reference>
<dbReference type="InterPro" id="IPR025634">
    <property type="entry name" value="DUF4292"/>
</dbReference>
<keyword evidence="2" id="KW-1185">Reference proteome</keyword>
<organism evidence="1 2">
    <name type="scientific">Rhodohalobacter sulfatireducens</name>
    <dbReference type="NCBI Taxonomy" id="2911366"/>
    <lineage>
        <taxon>Bacteria</taxon>
        <taxon>Pseudomonadati</taxon>
        <taxon>Balneolota</taxon>
        <taxon>Balneolia</taxon>
        <taxon>Balneolales</taxon>
        <taxon>Balneolaceae</taxon>
        <taxon>Rhodohalobacter</taxon>
    </lineage>
</organism>
<dbReference type="Proteomes" id="UP001165366">
    <property type="component" value="Unassembled WGS sequence"/>
</dbReference>
<sequence>MILFKKVLNINSVIVKVLAKKDVILNMIQNLHSLIKYGDTGSGSGMTKLSLYPSCTFFLANIKKADSYAVSFFKRILSPVIFLILLFLISCSSSVELTENEEELAEASISVDQLLETIPNYRESLQTISGRGRAIVSEPGNSERVTLQFLSNRDESLITVRNSVGIEGGQIFVNSDSLLVYNRVDKIAEKVPLNQGKLTSVGSIASINMLDLFNYTVTKPDVDKLFETDNLYVALLVNEVRVQVSKESGRVLEVNVPDGNQTVPYSRIIYEGYGEIEGFQLPRKITIFSQDGESRATLLVRSLEINEELPQLGIELPDDIPIYR</sequence>
<dbReference type="RefSeq" id="WP_237851978.1">
    <property type="nucleotide sequence ID" value="NZ_JAKLWS010000001.1"/>
</dbReference>
<comment type="caution">
    <text evidence="1">The sequence shown here is derived from an EMBL/GenBank/DDBJ whole genome shotgun (WGS) entry which is preliminary data.</text>
</comment>
<reference evidence="1" key="1">
    <citation type="submission" date="2022-01" db="EMBL/GenBank/DDBJ databases">
        <authorList>
            <person name="Wang Y."/>
        </authorList>
    </citation>
    <scope>NUCLEOTIDE SEQUENCE</scope>
    <source>
        <strain evidence="1">WB101</strain>
    </source>
</reference>